<sequence length="465" mass="51630">MKGRFLVVLGTLIMALLACEKEELHTPATDNEVNQWIERTLRDHYLWYDDMPAEGAVDRGSAPEEFFLSLLSDQDGKEQAEGHHYFSTLQRAATKSITDENDSYGFDFAIGTLQDNDGTHKIALVLYVLKDSPAERAGLRRGDWIVGVNGSYGTLQDYDQLRSGGSATFQLAESVEGSATSLRLGREIAIEPSTVVEDIPILKDSIYQVGTRRVGYLMYNHFELGPDENDLDDTRYQQQLEELFARFKQAGVNEFVLDLRYNGGGNVLCAQALASFLAPEAALGETFCLMEYNDKHTDENNAMPLLRTTEILAGNLDLDRLFVLTGSTTASSSELVINTLIPYLGRQNVRLIGRQTFGKTVGATVYNESERYGWILSPITFRIYNRDHEADYADGFAPDVSINEFAYPLAPLGDPRDPLLGYALAEISGIASPALRATSPSSGPDIRYEPPRSLRDNVLVIHDNK</sequence>
<dbReference type="Pfam" id="PF18294">
    <property type="entry name" value="Pept_S41_N"/>
    <property type="match status" value="1"/>
</dbReference>
<dbReference type="InterPro" id="IPR041489">
    <property type="entry name" value="PDZ_6"/>
</dbReference>
<dbReference type="GO" id="GO:0006508">
    <property type="term" value="P:proteolysis"/>
    <property type="evidence" value="ECO:0007669"/>
    <property type="project" value="InterPro"/>
</dbReference>
<dbReference type="EMBL" id="DXEN01000017">
    <property type="protein sequence ID" value="HIX85625.1"/>
    <property type="molecule type" value="Genomic_DNA"/>
</dbReference>
<dbReference type="Gene3D" id="2.30.42.10">
    <property type="match status" value="1"/>
</dbReference>
<dbReference type="PROSITE" id="PS50106">
    <property type="entry name" value="PDZ"/>
    <property type="match status" value="1"/>
</dbReference>
<reference evidence="2" key="1">
    <citation type="journal article" date="2021" name="PeerJ">
        <title>Extensive microbial diversity within the chicken gut microbiome revealed by metagenomics and culture.</title>
        <authorList>
            <person name="Gilroy R."/>
            <person name="Ravi A."/>
            <person name="Getino M."/>
            <person name="Pursley I."/>
            <person name="Horton D.L."/>
            <person name="Alikhan N.F."/>
            <person name="Baker D."/>
            <person name="Gharbi K."/>
            <person name="Hall N."/>
            <person name="Watson M."/>
            <person name="Adriaenssens E.M."/>
            <person name="Foster-Nyarko E."/>
            <person name="Jarju S."/>
            <person name="Secka A."/>
            <person name="Antonio M."/>
            <person name="Oren A."/>
            <person name="Chaudhuri R.R."/>
            <person name="La Ragione R."/>
            <person name="Hildebrand F."/>
            <person name="Pallen M.J."/>
        </authorList>
    </citation>
    <scope>NUCLEOTIDE SEQUENCE</scope>
    <source>
        <strain evidence="2">ChiHecec2B26-12326</strain>
    </source>
</reference>
<name>A0A9D1XQV2_9BACT</name>
<dbReference type="PANTHER" id="PTHR32060">
    <property type="entry name" value="TAIL-SPECIFIC PROTEASE"/>
    <property type="match status" value="1"/>
</dbReference>
<dbReference type="Proteomes" id="UP000823847">
    <property type="component" value="Unassembled WGS sequence"/>
</dbReference>
<comment type="caution">
    <text evidence="2">The sequence shown here is derived from an EMBL/GenBank/DDBJ whole genome shotgun (WGS) entry which is preliminary data.</text>
</comment>
<dbReference type="InterPro" id="IPR029045">
    <property type="entry name" value="ClpP/crotonase-like_dom_sf"/>
</dbReference>
<dbReference type="GO" id="GO:0008236">
    <property type="term" value="F:serine-type peptidase activity"/>
    <property type="evidence" value="ECO:0007669"/>
    <property type="project" value="InterPro"/>
</dbReference>
<evidence type="ECO:0000259" key="1">
    <source>
        <dbReference type="PROSITE" id="PS50106"/>
    </source>
</evidence>
<dbReference type="GO" id="GO:0030288">
    <property type="term" value="C:outer membrane-bounded periplasmic space"/>
    <property type="evidence" value="ECO:0007669"/>
    <property type="project" value="TreeGrafter"/>
</dbReference>
<dbReference type="InterPro" id="IPR001478">
    <property type="entry name" value="PDZ"/>
</dbReference>
<accession>A0A9D1XQV2</accession>
<protein>
    <submittedName>
        <fullName evidence="2">Peptidase S41</fullName>
    </submittedName>
</protein>
<feature type="domain" description="PDZ" evidence="1">
    <location>
        <begin position="86"/>
        <end position="157"/>
    </location>
</feature>
<dbReference type="InterPro" id="IPR005151">
    <property type="entry name" value="Tail-specific_protease"/>
</dbReference>
<dbReference type="SUPFAM" id="SSF50156">
    <property type="entry name" value="PDZ domain-like"/>
    <property type="match status" value="1"/>
</dbReference>
<reference evidence="2" key="2">
    <citation type="submission" date="2021-04" db="EMBL/GenBank/DDBJ databases">
        <authorList>
            <person name="Gilroy R."/>
        </authorList>
    </citation>
    <scope>NUCLEOTIDE SEQUENCE</scope>
    <source>
        <strain evidence="2">ChiHecec2B26-12326</strain>
    </source>
</reference>
<dbReference type="GO" id="GO:0004175">
    <property type="term" value="F:endopeptidase activity"/>
    <property type="evidence" value="ECO:0007669"/>
    <property type="project" value="TreeGrafter"/>
</dbReference>
<dbReference type="PROSITE" id="PS51257">
    <property type="entry name" value="PROKAR_LIPOPROTEIN"/>
    <property type="match status" value="1"/>
</dbReference>
<gene>
    <name evidence="2" type="ORF">H9848_03305</name>
</gene>
<dbReference type="SUPFAM" id="SSF52096">
    <property type="entry name" value="ClpP/crotonase"/>
    <property type="match status" value="1"/>
</dbReference>
<dbReference type="Pfam" id="PF17820">
    <property type="entry name" value="PDZ_6"/>
    <property type="match status" value="1"/>
</dbReference>
<organism evidence="2 3">
    <name type="scientific">Candidatus Parabacteroides intestinigallinarum</name>
    <dbReference type="NCBI Taxonomy" id="2838722"/>
    <lineage>
        <taxon>Bacteria</taxon>
        <taxon>Pseudomonadati</taxon>
        <taxon>Bacteroidota</taxon>
        <taxon>Bacteroidia</taxon>
        <taxon>Bacteroidales</taxon>
        <taxon>Tannerellaceae</taxon>
        <taxon>Parabacteroides</taxon>
    </lineage>
</organism>
<dbReference type="InterPro" id="IPR041613">
    <property type="entry name" value="Pept_S41_N"/>
</dbReference>
<dbReference type="AlphaFoldDB" id="A0A9D1XQV2"/>
<dbReference type="GO" id="GO:0007165">
    <property type="term" value="P:signal transduction"/>
    <property type="evidence" value="ECO:0007669"/>
    <property type="project" value="TreeGrafter"/>
</dbReference>
<dbReference type="CDD" id="cd07561">
    <property type="entry name" value="Peptidase_S41_CPP_like"/>
    <property type="match status" value="1"/>
</dbReference>
<evidence type="ECO:0000313" key="2">
    <source>
        <dbReference type="EMBL" id="HIX85625.1"/>
    </source>
</evidence>
<dbReference type="Gene3D" id="3.90.226.10">
    <property type="entry name" value="2-enoyl-CoA Hydratase, Chain A, domain 1"/>
    <property type="match status" value="1"/>
</dbReference>
<dbReference type="InterPro" id="IPR036034">
    <property type="entry name" value="PDZ_sf"/>
</dbReference>
<dbReference type="Pfam" id="PF03572">
    <property type="entry name" value="Peptidase_S41"/>
    <property type="match status" value="1"/>
</dbReference>
<evidence type="ECO:0000313" key="3">
    <source>
        <dbReference type="Proteomes" id="UP000823847"/>
    </source>
</evidence>
<dbReference type="PANTHER" id="PTHR32060:SF30">
    <property type="entry name" value="CARBOXY-TERMINAL PROCESSING PROTEASE CTPA"/>
    <property type="match status" value="1"/>
</dbReference>
<dbReference type="Gene3D" id="3.30.750.170">
    <property type="match status" value="1"/>
</dbReference>
<proteinExistence type="predicted"/>